<evidence type="ECO:0000313" key="1">
    <source>
        <dbReference type="EMBL" id="ABB15644.1"/>
    </source>
</evidence>
<dbReference type="InterPro" id="IPR002838">
    <property type="entry name" value="AIM24"/>
</dbReference>
<dbReference type="AlphaFoldDB" id="Q3AA87"/>
<reference evidence="1 2" key="1">
    <citation type="journal article" date="2005" name="PLoS Genet.">
        <title>Life in hot carbon monoxide: the complete genome sequence of Carboxydothermus hydrogenoformans Z-2901.</title>
        <authorList>
            <person name="Wu M."/>
            <person name="Ren Q."/>
            <person name="Durkin A.S."/>
            <person name="Daugherty S.C."/>
            <person name="Brinkac L.M."/>
            <person name="Dodson R.J."/>
            <person name="Madupu R."/>
            <person name="Sullivan S.A."/>
            <person name="Kolonay J.F."/>
            <person name="Haft D.H."/>
            <person name="Nelson W.C."/>
            <person name="Tallon L.J."/>
            <person name="Jones K.M."/>
            <person name="Ulrich L.E."/>
            <person name="Gonzalez J.M."/>
            <person name="Zhulin I.B."/>
            <person name="Robb F.T."/>
            <person name="Eisen J.A."/>
        </authorList>
    </citation>
    <scope>NUCLEOTIDE SEQUENCE [LARGE SCALE GENOMIC DNA]</scope>
    <source>
        <strain evidence="2">ATCC BAA-161 / DSM 6008 / Z-2901</strain>
    </source>
</reference>
<name>Q3AA87_CARHZ</name>
<dbReference type="SUPFAM" id="SSF51219">
    <property type="entry name" value="TRAP-like"/>
    <property type="match status" value="1"/>
</dbReference>
<dbReference type="NCBIfam" id="TIGR00266">
    <property type="entry name" value="TIGR00266 family protein"/>
    <property type="match status" value="1"/>
</dbReference>
<dbReference type="HOGENOM" id="CLU_040551_0_1_9"/>
<dbReference type="InterPro" id="IPR036983">
    <property type="entry name" value="AIM24_sf"/>
</dbReference>
<accession>Q3AA87</accession>
<dbReference type="Proteomes" id="UP000002706">
    <property type="component" value="Chromosome"/>
</dbReference>
<dbReference type="PANTHER" id="PTHR43657:SF1">
    <property type="entry name" value="ALTERED INHERITANCE OF MITOCHONDRIA PROTEIN 24, MITOCHONDRIAL"/>
    <property type="match status" value="1"/>
</dbReference>
<dbReference type="eggNOG" id="COG2013">
    <property type="taxonomic scope" value="Bacteria"/>
</dbReference>
<dbReference type="PANTHER" id="PTHR43657">
    <property type="entry name" value="TRYPTOPHAN RNA-BINDING ATTENUATOR PROTEIN-LIKE PROTEIN"/>
    <property type="match status" value="1"/>
</dbReference>
<dbReference type="OrthoDB" id="9779518at2"/>
<sequence length="228" mass="24548">MNFKIVGETLPVVILTLGKGEKVFTQAGGMAWMSEGFEMQTNMEGGLLKGIARKLAGETLFMTTYTCTRDSGEIAFASSFPGKIIPLELKAGQSIICQKKAFLCGESSVKLEIFFRKKIGSGLFGGEGFILEKVTGPGLCFVEIDGAVVEYELGSNDILKVDQGHVAMFEPTVTFEIEMVKGFTNVLFGGEGLFLATLKGPGKVWLQSLPIENLAARLIPYLPASKGD</sequence>
<dbReference type="STRING" id="246194.CHY_2133"/>
<dbReference type="Gene3D" id="3.60.160.10">
    <property type="entry name" value="Mitochondrial biogenesis AIM24"/>
    <property type="match status" value="1"/>
</dbReference>
<evidence type="ECO:0008006" key="3">
    <source>
        <dbReference type="Google" id="ProtNLM"/>
    </source>
</evidence>
<organism evidence="1 2">
    <name type="scientific">Carboxydothermus hydrogenoformans (strain ATCC BAA-161 / DSM 6008 / Z-2901)</name>
    <dbReference type="NCBI Taxonomy" id="246194"/>
    <lineage>
        <taxon>Bacteria</taxon>
        <taxon>Bacillati</taxon>
        <taxon>Bacillota</taxon>
        <taxon>Clostridia</taxon>
        <taxon>Thermoanaerobacterales</taxon>
        <taxon>Thermoanaerobacteraceae</taxon>
        <taxon>Carboxydothermus</taxon>
    </lineage>
</organism>
<protein>
    <recommendedName>
        <fullName evidence="3">TIGR00266 family protein</fullName>
    </recommendedName>
</protein>
<dbReference type="RefSeq" id="WP_011345020.1">
    <property type="nucleotide sequence ID" value="NC_007503.1"/>
</dbReference>
<dbReference type="KEGG" id="chy:CHY_2133"/>
<dbReference type="InParanoid" id="Q3AA87"/>
<proteinExistence type="predicted"/>
<keyword evidence="2" id="KW-1185">Reference proteome</keyword>
<gene>
    <name evidence="1" type="ordered locus">CHY_2133</name>
</gene>
<dbReference type="EMBL" id="CP000141">
    <property type="protein sequence ID" value="ABB15644.1"/>
    <property type="molecule type" value="Genomic_DNA"/>
</dbReference>
<dbReference type="InterPro" id="IPR016031">
    <property type="entry name" value="Trp_RNA-bd_attenuator-like_dom"/>
</dbReference>
<evidence type="ECO:0000313" key="2">
    <source>
        <dbReference type="Proteomes" id="UP000002706"/>
    </source>
</evidence>
<dbReference type="Pfam" id="PF01987">
    <property type="entry name" value="AIM24"/>
    <property type="match status" value="1"/>
</dbReference>